<dbReference type="OrthoDB" id="2425131at2759"/>
<accession>A0A2Z6QK24</accession>
<dbReference type="InterPro" id="IPR000210">
    <property type="entry name" value="BTB/POZ_dom"/>
</dbReference>
<reference evidence="3" key="2">
    <citation type="submission" date="2019-10" db="EMBL/GenBank/DDBJ databases">
        <title>Conservation and host-specific expression of non-tandemly repeated heterogenous ribosome RNA gene in arbuscular mycorrhizal fungi.</title>
        <authorList>
            <person name="Maeda T."/>
            <person name="Kobayashi Y."/>
            <person name="Nakagawa T."/>
            <person name="Ezawa T."/>
            <person name="Yamaguchi K."/>
            <person name="Bino T."/>
            <person name="Nishimoto Y."/>
            <person name="Shigenobu S."/>
            <person name="Kawaguchi M."/>
        </authorList>
    </citation>
    <scope>NUCLEOTIDE SEQUENCE</scope>
    <source>
        <strain evidence="3">HR1</strain>
    </source>
</reference>
<dbReference type="Gene3D" id="1.25.40.420">
    <property type="match status" value="1"/>
</dbReference>
<dbReference type="SMART" id="SM00225">
    <property type="entry name" value="BTB"/>
    <property type="match status" value="1"/>
</dbReference>
<dbReference type="Pfam" id="PF08238">
    <property type="entry name" value="Sel1"/>
    <property type="match status" value="10"/>
</dbReference>
<dbReference type="InterPro" id="IPR006597">
    <property type="entry name" value="Sel1-like"/>
</dbReference>
<dbReference type="SMART" id="SM00671">
    <property type="entry name" value="SEL1"/>
    <property type="match status" value="10"/>
</dbReference>
<dbReference type="PROSITE" id="PS50097">
    <property type="entry name" value="BTB"/>
    <property type="match status" value="1"/>
</dbReference>
<protein>
    <submittedName>
        <fullName evidence="3">BTB/POZ protein</fullName>
    </submittedName>
</protein>
<feature type="domain" description="BTB" evidence="1">
    <location>
        <begin position="24"/>
        <end position="97"/>
    </location>
</feature>
<dbReference type="AlphaFoldDB" id="A0A2Z6QK24"/>
<dbReference type="PANTHER" id="PTHR43628:SF1">
    <property type="entry name" value="CHITIN SYNTHASE REGULATORY FACTOR 2-RELATED"/>
    <property type="match status" value="1"/>
</dbReference>
<gene>
    <name evidence="3" type="ORF">RCL2_001476500</name>
    <name evidence="2" type="ORF">RclHR1_17450004</name>
</gene>
<dbReference type="EMBL" id="BLAL01000172">
    <property type="protein sequence ID" value="GES87788.1"/>
    <property type="molecule type" value="Genomic_DNA"/>
</dbReference>
<dbReference type="CDD" id="cd18186">
    <property type="entry name" value="BTB_POZ_ZBTB_KLHL-like"/>
    <property type="match status" value="1"/>
</dbReference>
<dbReference type="PANTHER" id="PTHR43628">
    <property type="entry name" value="ACTIVATOR OF C KINASE PROTEIN 1-RELATED"/>
    <property type="match status" value="1"/>
</dbReference>
<proteinExistence type="predicted"/>
<evidence type="ECO:0000259" key="1">
    <source>
        <dbReference type="PROSITE" id="PS50097"/>
    </source>
</evidence>
<evidence type="ECO:0000313" key="2">
    <source>
        <dbReference type="EMBL" id="GBB90473.1"/>
    </source>
</evidence>
<dbReference type="SUPFAM" id="SSF81901">
    <property type="entry name" value="HCP-like"/>
    <property type="match status" value="3"/>
</dbReference>
<name>A0A2Z6QK24_9GLOM</name>
<reference evidence="2 4" key="1">
    <citation type="submission" date="2017-11" db="EMBL/GenBank/DDBJ databases">
        <title>The genome of Rhizophagus clarus HR1 reveals common genetic basis of auxotrophy among arbuscular mycorrhizal fungi.</title>
        <authorList>
            <person name="Kobayashi Y."/>
        </authorList>
    </citation>
    <scope>NUCLEOTIDE SEQUENCE [LARGE SCALE GENOMIC DNA]</scope>
    <source>
        <strain evidence="2 4">HR1</strain>
    </source>
</reference>
<dbReference type="InterPro" id="IPR011705">
    <property type="entry name" value="BACK"/>
</dbReference>
<organism evidence="2 4">
    <name type="scientific">Rhizophagus clarus</name>
    <dbReference type="NCBI Taxonomy" id="94130"/>
    <lineage>
        <taxon>Eukaryota</taxon>
        <taxon>Fungi</taxon>
        <taxon>Fungi incertae sedis</taxon>
        <taxon>Mucoromycota</taxon>
        <taxon>Glomeromycotina</taxon>
        <taxon>Glomeromycetes</taxon>
        <taxon>Glomerales</taxon>
        <taxon>Glomeraceae</taxon>
        <taxon>Rhizophagus</taxon>
    </lineage>
</organism>
<evidence type="ECO:0000313" key="3">
    <source>
        <dbReference type="EMBL" id="GES87788.1"/>
    </source>
</evidence>
<dbReference type="InterPro" id="IPR052945">
    <property type="entry name" value="Mitotic_Regulator"/>
</dbReference>
<dbReference type="Proteomes" id="UP000615446">
    <property type="component" value="Unassembled WGS sequence"/>
</dbReference>
<dbReference type="Pfam" id="PF00651">
    <property type="entry name" value="BTB"/>
    <property type="match status" value="1"/>
</dbReference>
<keyword evidence="4" id="KW-1185">Reference proteome</keyword>
<dbReference type="InterPro" id="IPR011333">
    <property type="entry name" value="SKP1/BTB/POZ_sf"/>
</dbReference>
<evidence type="ECO:0000313" key="4">
    <source>
        <dbReference type="Proteomes" id="UP000247702"/>
    </source>
</evidence>
<sequence>MVDNKHLKKLSQNLLEILNDNEYYDITIEVGNDPYVKIFHAHMNILNYRSPYIRRILSTNKKKNDETLVQIKLTSISPEIFQIILRYIYGGTISLEEYDALDIVKILVAAYELSLQELVTYIQSFLIKKQANWMETNFDLIYQTSFENDSFMELQKYCNDLMSKYPDKILKSLDFSTTPETLIVSLIQNDKLQMSEIQVWEHVLKWGLAQNPELSSDPSNLSKNDFITLKNTLQQCIPFIKFYNLTAQEFSAKVLPYKKVLPKELFNDLLTTFLNLHPSSKPSVMSKPHMTKKINSDNHDATELFERYMKAAEEGSLVAQTNIGFHYQNGIGIPKDENKAFEWYMKAAEGGNVDAQNNLGDCYKKGIGVPKNDDKSFEWYMKSAEGGNLNAQTNIGHCYENGIGVEQNLDKSIHWYKKAAECGCEIAQYNLGCFYEIGIGVEKNGDKAFEYFKASAERGYVKSQVRLGFLYNCGYGTKKDLKNAIYWLEKAAKNGDSLAQYNLAECYELGNGVDKDEIKAFVLYKESAENGYVGAKFILGYYYVNGIGTEVNKEKGFELFNDAAGRNVPDNLDDGLVSDMDRVNYWYHKVTEEDNKLALFKLGEFYELGKGVCKNERRALEFYKKSADQGFIDAYYKLGRIYGHGYEIDINKKKAFDSYKIAAEGGNIDAQLALASLYAQGDEGTEKNMEMAIYWYKIVNEVLEEEYLDALLKLLTSDV</sequence>
<dbReference type="InterPro" id="IPR011990">
    <property type="entry name" value="TPR-like_helical_dom_sf"/>
</dbReference>
<dbReference type="Gene3D" id="1.25.40.10">
    <property type="entry name" value="Tetratricopeptide repeat domain"/>
    <property type="match status" value="3"/>
</dbReference>
<dbReference type="Pfam" id="PF07707">
    <property type="entry name" value="BACK"/>
    <property type="match status" value="1"/>
</dbReference>
<dbReference type="Gene3D" id="3.30.710.10">
    <property type="entry name" value="Potassium Channel Kv1.1, Chain A"/>
    <property type="match status" value="1"/>
</dbReference>
<comment type="caution">
    <text evidence="2">The sequence shown here is derived from an EMBL/GenBank/DDBJ whole genome shotgun (WGS) entry which is preliminary data.</text>
</comment>
<dbReference type="SUPFAM" id="SSF54695">
    <property type="entry name" value="POZ domain"/>
    <property type="match status" value="1"/>
</dbReference>
<dbReference type="EMBL" id="BEXD01000830">
    <property type="protein sequence ID" value="GBB90473.1"/>
    <property type="molecule type" value="Genomic_DNA"/>
</dbReference>
<dbReference type="Proteomes" id="UP000247702">
    <property type="component" value="Unassembled WGS sequence"/>
</dbReference>